<gene>
    <name evidence="1" type="ORF">GCM10017566_68280</name>
</gene>
<dbReference type="AlphaFoldDB" id="A0A8H9J1G6"/>
<accession>A0A8H9J1G6</accession>
<dbReference type="Proteomes" id="UP000658656">
    <property type="component" value="Unassembled WGS sequence"/>
</dbReference>
<keyword evidence="2" id="KW-1185">Reference proteome</keyword>
<reference evidence="1" key="2">
    <citation type="submission" date="2020-09" db="EMBL/GenBank/DDBJ databases">
        <authorList>
            <person name="Sun Q."/>
            <person name="Zhou Y."/>
        </authorList>
    </citation>
    <scope>NUCLEOTIDE SEQUENCE</scope>
    <source>
        <strain evidence="1">CGMCC 4.7679</strain>
    </source>
</reference>
<evidence type="ECO:0000313" key="1">
    <source>
        <dbReference type="EMBL" id="GHF84557.1"/>
    </source>
</evidence>
<protein>
    <submittedName>
        <fullName evidence="1">Uncharacterized protein</fullName>
    </submittedName>
</protein>
<dbReference type="EMBL" id="BNAV01000017">
    <property type="protein sequence ID" value="GHF84557.1"/>
    <property type="molecule type" value="Genomic_DNA"/>
</dbReference>
<comment type="caution">
    <text evidence="1">The sequence shown here is derived from an EMBL/GenBank/DDBJ whole genome shotgun (WGS) entry which is preliminary data.</text>
</comment>
<name>A0A8H9J1G6_9PSEU</name>
<proteinExistence type="predicted"/>
<organism evidence="1 2">
    <name type="scientific">Amycolatopsis bartoniae</name>
    <dbReference type="NCBI Taxonomy" id="941986"/>
    <lineage>
        <taxon>Bacteria</taxon>
        <taxon>Bacillati</taxon>
        <taxon>Actinomycetota</taxon>
        <taxon>Actinomycetes</taxon>
        <taxon>Pseudonocardiales</taxon>
        <taxon>Pseudonocardiaceae</taxon>
        <taxon>Amycolatopsis</taxon>
    </lineage>
</organism>
<evidence type="ECO:0000313" key="2">
    <source>
        <dbReference type="Proteomes" id="UP000658656"/>
    </source>
</evidence>
<reference evidence="1" key="1">
    <citation type="journal article" date="2014" name="Int. J. Syst. Evol. Microbiol.">
        <title>Complete genome sequence of Corynebacterium casei LMG S-19264T (=DSM 44701T), isolated from a smear-ripened cheese.</title>
        <authorList>
            <consortium name="US DOE Joint Genome Institute (JGI-PGF)"/>
            <person name="Walter F."/>
            <person name="Albersmeier A."/>
            <person name="Kalinowski J."/>
            <person name="Ruckert C."/>
        </authorList>
    </citation>
    <scope>NUCLEOTIDE SEQUENCE</scope>
    <source>
        <strain evidence="1">CGMCC 4.7679</strain>
    </source>
</reference>
<sequence>MLTPDTPGLSVVAEAFDAAEADSAVLARSHLWDEEKPAVLRHHLTLPAARVAEAARVLAQDGWELRTVSESDGVAKLHALRVQRLDALHCAQERSRMAGLAQRLGGDSVGWDALQQTGTG</sequence>